<name>A0A6B9PAG7_9CAUD</name>
<reference evidence="1 2" key="1">
    <citation type="journal article" date="2004" name="J. Bacteriol.">
        <title>Haloviruses HF1 and HF2: evidence for a recent and large recombination event.</title>
        <authorList>
            <person name="Tang S.L."/>
            <person name="Nuttall S."/>
            <person name="Dyall-Smith M."/>
        </authorList>
    </citation>
    <scope>NUCLEOTIDE SEQUENCE [LARGE SCALE GENOMIC DNA]</scope>
</reference>
<dbReference type="GeneID" id="43578440"/>
<sequence>MEPHDDYPKECPACDSAVEERSYGVRCSNFRCLWKRWWQDKLPMFSAKTHEQHYAETH</sequence>
<dbReference type="KEGG" id="vg:43578440"/>
<organism evidence="1 2">
    <name type="scientific">Halophage HF1</name>
    <dbReference type="NCBI Taxonomy" id="2847106"/>
    <lineage>
        <taxon>Viruses</taxon>
        <taxon>Duplodnaviria</taxon>
        <taxon>Heunggongvirae</taxon>
        <taxon>Uroviricota</taxon>
        <taxon>Caudoviricetes</taxon>
        <taxon>Thumleimavirales</taxon>
        <taxon>Hafunaviridae</taxon>
        <taxon>Haloferacalesvirus</taxon>
        <taxon>Haloferacalesvirus moolapense</taxon>
        <taxon>Haloferacalesvirus HF1</taxon>
    </lineage>
</organism>
<evidence type="ECO:0000313" key="2">
    <source>
        <dbReference type="Proteomes" id="UP000001309"/>
    </source>
</evidence>
<protein>
    <submittedName>
        <fullName evidence="1">CxxC motif protein</fullName>
    </submittedName>
</protein>
<proteinExistence type="predicted"/>
<dbReference type="EMBL" id="AY190604">
    <property type="protein sequence ID" value="QHD55941.1"/>
    <property type="molecule type" value="Genomic_DNA"/>
</dbReference>
<gene>
    <name evidence="1" type="ORF">HfxHF1_100</name>
</gene>
<evidence type="ECO:0000313" key="1">
    <source>
        <dbReference type="EMBL" id="QHD55941.1"/>
    </source>
</evidence>
<keyword evidence="2" id="KW-1185">Reference proteome</keyword>
<accession>A0A6B9PAG7</accession>
<dbReference type="RefSeq" id="YP_009725276.1">
    <property type="nucleotide sequence ID" value="NC_004927.2"/>
</dbReference>
<dbReference type="Proteomes" id="UP000001309">
    <property type="component" value="Segment"/>
</dbReference>